<keyword evidence="2" id="KW-1185">Reference proteome</keyword>
<name>A0A5K7SEX4_9BACT</name>
<organism evidence="1 2">
    <name type="scientific">Aquipluma nitroreducens</name>
    <dbReference type="NCBI Taxonomy" id="2010828"/>
    <lineage>
        <taxon>Bacteria</taxon>
        <taxon>Pseudomonadati</taxon>
        <taxon>Bacteroidota</taxon>
        <taxon>Bacteroidia</taxon>
        <taxon>Marinilabiliales</taxon>
        <taxon>Prolixibacteraceae</taxon>
        <taxon>Aquipluma</taxon>
    </lineage>
</organism>
<dbReference type="KEGG" id="anf:AQPE_4236"/>
<proteinExistence type="predicted"/>
<accession>A0A5K7SEX4</accession>
<sequence length="103" mass="11608">MANIVFVVSNVNSIESSQQIDLADILKCRVIESSRSVSTKEGSLKVVDKIELSFVNPDKNKPDTKVEFYNADYDRLTLTGEVQLSEKWCKILNDKIAELSKVK</sequence>
<evidence type="ECO:0000313" key="1">
    <source>
        <dbReference type="EMBL" id="BBE20045.1"/>
    </source>
</evidence>
<gene>
    <name evidence="1" type="ORF">AQPE_4236</name>
</gene>
<protein>
    <submittedName>
        <fullName evidence="1">Uncharacterized protein</fullName>
    </submittedName>
</protein>
<dbReference type="EMBL" id="AP018694">
    <property type="protein sequence ID" value="BBE20045.1"/>
    <property type="molecule type" value="Genomic_DNA"/>
</dbReference>
<dbReference type="Proteomes" id="UP001193389">
    <property type="component" value="Chromosome"/>
</dbReference>
<dbReference type="RefSeq" id="WP_318348241.1">
    <property type="nucleotide sequence ID" value="NZ_AP018694.1"/>
</dbReference>
<evidence type="ECO:0000313" key="2">
    <source>
        <dbReference type="Proteomes" id="UP001193389"/>
    </source>
</evidence>
<dbReference type="AlphaFoldDB" id="A0A5K7SEX4"/>
<reference evidence="1" key="1">
    <citation type="journal article" date="2020" name="Int. J. Syst. Evol. Microbiol.">
        <title>Aquipluma nitroreducens gen. nov. sp. nov., a novel facultatively anaerobic bacterium isolated from a freshwater lake.</title>
        <authorList>
            <person name="Watanabe M."/>
            <person name="Kojima H."/>
            <person name="Fukui M."/>
        </authorList>
    </citation>
    <scope>NUCLEOTIDE SEQUENCE</scope>
    <source>
        <strain evidence="1">MeG22</strain>
    </source>
</reference>